<accession>A0A9N9JMC9</accession>
<protein>
    <submittedName>
        <fullName evidence="2">22440_t:CDS:1</fullName>
    </submittedName>
</protein>
<comment type="caution">
    <text evidence="2">The sequence shown here is derived from an EMBL/GenBank/DDBJ whole genome shotgun (WGS) entry which is preliminary data.</text>
</comment>
<organism evidence="2 3">
    <name type="scientific">Dentiscutata erythropus</name>
    <dbReference type="NCBI Taxonomy" id="1348616"/>
    <lineage>
        <taxon>Eukaryota</taxon>
        <taxon>Fungi</taxon>
        <taxon>Fungi incertae sedis</taxon>
        <taxon>Mucoromycota</taxon>
        <taxon>Glomeromycotina</taxon>
        <taxon>Glomeromycetes</taxon>
        <taxon>Diversisporales</taxon>
        <taxon>Gigasporaceae</taxon>
        <taxon>Dentiscutata</taxon>
    </lineage>
</organism>
<feature type="non-terminal residue" evidence="2">
    <location>
        <position position="1"/>
    </location>
</feature>
<keyword evidence="3" id="KW-1185">Reference proteome</keyword>
<dbReference type="EMBL" id="CAJVPY010024992">
    <property type="protein sequence ID" value="CAG8787593.1"/>
    <property type="molecule type" value="Genomic_DNA"/>
</dbReference>
<sequence>SSDSSLKSIRSAQKKFARINDKSGKKPTQVRQITQSRNQQSSPYFRNASRSIE</sequence>
<proteinExistence type="predicted"/>
<feature type="compositionally biased region" description="Polar residues" evidence="1">
    <location>
        <begin position="1"/>
        <end position="11"/>
    </location>
</feature>
<name>A0A9N9JMC9_9GLOM</name>
<feature type="non-terminal residue" evidence="2">
    <location>
        <position position="53"/>
    </location>
</feature>
<dbReference type="AlphaFoldDB" id="A0A9N9JMC9"/>
<feature type="compositionally biased region" description="Polar residues" evidence="1">
    <location>
        <begin position="29"/>
        <end position="53"/>
    </location>
</feature>
<gene>
    <name evidence="2" type="ORF">DERYTH_LOCUS20736</name>
</gene>
<reference evidence="2" key="1">
    <citation type="submission" date="2021-06" db="EMBL/GenBank/DDBJ databases">
        <authorList>
            <person name="Kallberg Y."/>
            <person name="Tangrot J."/>
            <person name="Rosling A."/>
        </authorList>
    </citation>
    <scope>NUCLEOTIDE SEQUENCE</scope>
    <source>
        <strain evidence="2">MA453B</strain>
    </source>
</reference>
<dbReference type="Proteomes" id="UP000789405">
    <property type="component" value="Unassembled WGS sequence"/>
</dbReference>
<feature type="region of interest" description="Disordered" evidence="1">
    <location>
        <begin position="1"/>
        <end position="53"/>
    </location>
</feature>
<evidence type="ECO:0000313" key="3">
    <source>
        <dbReference type="Proteomes" id="UP000789405"/>
    </source>
</evidence>
<evidence type="ECO:0000256" key="1">
    <source>
        <dbReference type="SAM" id="MobiDB-lite"/>
    </source>
</evidence>
<evidence type="ECO:0000313" key="2">
    <source>
        <dbReference type="EMBL" id="CAG8787593.1"/>
    </source>
</evidence>